<dbReference type="Gene3D" id="3.40.50.720">
    <property type="entry name" value="NAD(P)-binding Rossmann-like Domain"/>
    <property type="match status" value="1"/>
</dbReference>
<reference evidence="2 3" key="1">
    <citation type="submission" date="2023-07" db="EMBL/GenBank/DDBJ databases">
        <title>Genomic Encyclopedia of Type Strains, Phase IV (KMG-IV): sequencing the most valuable type-strain genomes for metagenomic binning, comparative biology and taxonomic classification.</title>
        <authorList>
            <person name="Goeker M."/>
        </authorList>
    </citation>
    <scope>NUCLEOTIDE SEQUENCE [LARGE SCALE GENOMIC DNA]</scope>
    <source>
        <strain evidence="2 3">DSM 23494</strain>
    </source>
</reference>
<comment type="caution">
    <text evidence="2">The sequence shown here is derived from an EMBL/GenBank/DDBJ whole genome shotgun (WGS) entry which is preliminary data.</text>
</comment>
<evidence type="ECO:0000256" key="1">
    <source>
        <dbReference type="ARBA" id="ARBA00006484"/>
    </source>
</evidence>
<proteinExistence type="inferred from homology"/>
<dbReference type="InterPro" id="IPR036291">
    <property type="entry name" value="NAD(P)-bd_dom_sf"/>
</dbReference>
<keyword evidence="2" id="KW-0560">Oxidoreductase</keyword>
<dbReference type="NCBIfam" id="NF009466">
    <property type="entry name" value="PRK12826.1-2"/>
    <property type="match status" value="1"/>
</dbReference>
<dbReference type="Proteomes" id="UP001238088">
    <property type="component" value="Unassembled WGS sequence"/>
</dbReference>
<dbReference type="NCBIfam" id="NF004198">
    <property type="entry name" value="PRK05653.1-3"/>
    <property type="match status" value="1"/>
</dbReference>
<dbReference type="PRINTS" id="PR00081">
    <property type="entry name" value="GDHRDH"/>
</dbReference>
<sequence>MNLEGKIAVVTGAGQGIGREIALLFAQHGADVVVGDLNVEAAVTVVKEVEKLGRKGLAQKVDVANKVSANQLVQSAIDTFGDLDILVNNAGITRDAMLHKMTEEQFDQVLAVHMKGTFLCMQAAGAYMRKQEKGKIVNISSIAGKVGNMGQVNYAGAKAGIVGMTKAAAKELAKFQVNVNAVQPGFIDTDMTRAVPEKVREIKIAEIPMQRVGEPLDIAKAVIFLSSDYADYMTGNVLEVTGGRFM</sequence>
<dbReference type="InterPro" id="IPR002347">
    <property type="entry name" value="SDR_fam"/>
</dbReference>
<dbReference type="NCBIfam" id="NF005559">
    <property type="entry name" value="PRK07231.1"/>
    <property type="match status" value="1"/>
</dbReference>
<dbReference type="InterPro" id="IPR020904">
    <property type="entry name" value="Sc_DH/Rdtase_CS"/>
</dbReference>
<dbReference type="PRINTS" id="PR00080">
    <property type="entry name" value="SDRFAMILY"/>
</dbReference>
<dbReference type="PROSITE" id="PS00061">
    <property type="entry name" value="ADH_SHORT"/>
    <property type="match status" value="1"/>
</dbReference>
<dbReference type="EC" id="1.1.1.100" evidence="2"/>
<dbReference type="Pfam" id="PF13561">
    <property type="entry name" value="adh_short_C2"/>
    <property type="match status" value="1"/>
</dbReference>
<dbReference type="RefSeq" id="WP_307473443.1">
    <property type="nucleotide sequence ID" value="NZ_JAUSUB010000005.1"/>
</dbReference>
<dbReference type="CDD" id="cd05333">
    <property type="entry name" value="BKR_SDR_c"/>
    <property type="match status" value="1"/>
</dbReference>
<dbReference type="EMBL" id="JAUSUB010000005">
    <property type="protein sequence ID" value="MDQ0269680.1"/>
    <property type="molecule type" value="Genomic_DNA"/>
</dbReference>
<evidence type="ECO:0000313" key="2">
    <source>
        <dbReference type="EMBL" id="MDQ0269680.1"/>
    </source>
</evidence>
<gene>
    <name evidence="2" type="ORF">J2S17_001552</name>
</gene>
<dbReference type="PANTHER" id="PTHR42760:SF40">
    <property type="entry name" value="3-OXOACYL-[ACYL-CARRIER-PROTEIN] REDUCTASE, CHLOROPLASTIC"/>
    <property type="match status" value="1"/>
</dbReference>
<dbReference type="SUPFAM" id="SSF51735">
    <property type="entry name" value="NAD(P)-binding Rossmann-fold domains"/>
    <property type="match status" value="1"/>
</dbReference>
<keyword evidence="3" id="KW-1185">Reference proteome</keyword>
<organism evidence="2 3">
    <name type="scientific">Cytobacillus purgationiresistens</name>
    <dbReference type="NCBI Taxonomy" id="863449"/>
    <lineage>
        <taxon>Bacteria</taxon>
        <taxon>Bacillati</taxon>
        <taxon>Bacillota</taxon>
        <taxon>Bacilli</taxon>
        <taxon>Bacillales</taxon>
        <taxon>Bacillaceae</taxon>
        <taxon>Cytobacillus</taxon>
    </lineage>
</organism>
<name>A0ABU0AEJ4_9BACI</name>
<protein>
    <submittedName>
        <fullName evidence="2">3-oxoacyl-[acyl-carrier protein] reductase</fullName>
        <ecNumber evidence="2">1.1.1.100</ecNumber>
    </submittedName>
</protein>
<comment type="similarity">
    <text evidence="1">Belongs to the short-chain dehydrogenases/reductases (SDR) family.</text>
</comment>
<evidence type="ECO:0000313" key="3">
    <source>
        <dbReference type="Proteomes" id="UP001238088"/>
    </source>
</evidence>
<accession>A0ABU0AEJ4</accession>
<dbReference type="PANTHER" id="PTHR42760">
    <property type="entry name" value="SHORT-CHAIN DEHYDROGENASES/REDUCTASES FAMILY MEMBER"/>
    <property type="match status" value="1"/>
</dbReference>
<dbReference type="GO" id="GO:0004316">
    <property type="term" value="F:3-oxoacyl-[acyl-carrier-protein] reductase (NADPH) activity"/>
    <property type="evidence" value="ECO:0007669"/>
    <property type="project" value="UniProtKB-EC"/>
</dbReference>